<accession>A0A1F7IR59</accession>
<evidence type="ECO:0000313" key="3">
    <source>
        <dbReference type="Proteomes" id="UP000177141"/>
    </source>
</evidence>
<dbReference type="InterPro" id="IPR011050">
    <property type="entry name" value="Pectin_lyase_fold/virulence"/>
</dbReference>
<feature type="compositionally biased region" description="Polar residues" evidence="1">
    <location>
        <begin position="151"/>
        <end position="161"/>
    </location>
</feature>
<reference evidence="2 3" key="1">
    <citation type="journal article" date="2016" name="Nat. Commun.">
        <title>Thousands of microbial genomes shed light on interconnected biogeochemical processes in an aquifer system.</title>
        <authorList>
            <person name="Anantharaman K."/>
            <person name="Brown C.T."/>
            <person name="Hug L.A."/>
            <person name="Sharon I."/>
            <person name="Castelle C.J."/>
            <person name="Probst A.J."/>
            <person name="Thomas B.C."/>
            <person name="Singh A."/>
            <person name="Wilkins M.J."/>
            <person name="Karaoz U."/>
            <person name="Brodie E.L."/>
            <person name="Williams K.H."/>
            <person name="Hubbard S.S."/>
            <person name="Banfield J.F."/>
        </authorList>
    </citation>
    <scope>NUCLEOTIDE SEQUENCE [LARGE SCALE GENOMIC DNA]</scope>
</reference>
<dbReference type="Gene3D" id="2.160.20.10">
    <property type="entry name" value="Single-stranded right-handed beta-helix, Pectin lyase-like"/>
    <property type="match status" value="1"/>
</dbReference>
<comment type="caution">
    <text evidence="2">The sequence shown here is derived from an EMBL/GenBank/DDBJ whole genome shotgun (WGS) entry which is preliminary data.</text>
</comment>
<proteinExistence type="predicted"/>
<dbReference type="STRING" id="1802061.A3A93_00905"/>
<evidence type="ECO:0008006" key="4">
    <source>
        <dbReference type="Google" id="ProtNLM"/>
    </source>
</evidence>
<sequence length="291" mass="31889">MSGVYRQDFVTKRDGTLVSPITITGPRDALVKGESNGRVIEINHDNIILDGFTIDGLHGDDNLQDGYRDKLIYAQGKGQHDGVNGLKILNMTIKNAGGECVRLRYYAQNNEIAYNTITSCGRHDYKFDDGGKNGEGVYIGTAPEQRDDGKNPTNDNDESNGNWIHHNFFDTQGNECVDIKENSKYNIVENNECTGQKDPESGGLDSRGGYNIFRYNNIYGNSGAGIRLGGDTVDENIMNEVYENIIVNNKKGGIKIMTAPQGKMCDNIMSGNDGGNAVGEYGEDYDPTKGC</sequence>
<name>A0A1F7IR59_9BACT</name>
<evidence type="ECO:0000313" key="2">
    <source>
        <dbReference type="EMBL" id="OGK45847.1"/>
    </source>
</evidence>
<evidence type="ECO:0000256" key="1">
    <source>
        <dbReference type="SAM" id="MobiDB-lite"/>
    </source>
</evidence>
<feature type="region of interest" description="Disordered" evidence="1">
    <location>
        <begin position="134"/>
        <end position="161"/>
    </location>
</feature>
<dbReference type="InterPro" id="IPR006626">
    <property type="entry name" value="PbH1"/>
</dbReference>
<gene>
    <name evidence="2" type="ORF">A3A93_00905</name>
</gene>
<dbReference type="AlphaFoldDB" id="A0A1F7IR59"/>
<dbReference type="InterPro" id="IPR012334">
    <property type="entry name" value="Pectin_lyas_fold"/>
</dbReference>
<dbReference type="Proteomes" id="UP000177141">
    <property type="component" value="Unassembled WGS sequence"/>
</dbReference>
<organism evidence="2 3">
    <name type="scientific">Candidatus Roizmanbacteria bacterium RIFCSPLOWO2_01_FULL_38_12</name>
    <dbReference type="NCBI Taxonomy" id="1802061"/>
    <lineage>
        <taxon>Bacteria</taxon>
        <taxon>Candidatus Roizmaniibacteriota</taxon>
    </lineage>
</organism>
<dbReference type="SUPFAM" id="SSF51126">
    <property type="entry name" value="Pectin lyase-like"/>
    <property type="match status" value="1"/>
</dbReference>
<dbReference type="SMART" id="SM00710">
    <property type="entry name" value="PbH1"/>
    <property type="match status" value="6"/>
</dbReference>
<protein>
    <recommendedName>
        <fullName evidence="4">Right handed beta helix domain-containing protein</fullName>
    </recommendedName>
</protein>
<dbReference type="EMBL" id="MGAL01000047">
    <property type="protein sequence ID" value="OGK45847.1"/>
    <property type="molecule type" value="Genomic_DNA"/>
</dbReference>